<sequence>METRTVRETTIMLPHLDEEALDEVTSLDRDRLTDITYTGAQLRELSLSGTTLTSGRITGLTAQRACLDQVTLSSVEFADCNLSNLRMTGSKLSRVVFTDCKLLGAVIDDVTLDSVLFERCRLDYAHLSRIRAAGPVVFSSCSLREASVSRADLTGATLNACDLYRTEFDGGVYRGFDLRGNDLAGVRGVSCLRQVTLDRSQLPGLAQAVAADLEILVAEDQA</sequence>
<dbReference type="PANTHER" id="PTHR14136:SF17">
    <property type="entry name" value="BTB_POZ DOMAIN-CONTAINING PROTEIN KCTD9"/>
    <property type="match status" value="1"/>
</dbReference>
<organism evidence="1 2">
    <name type="scientific">Microbispora oryzae</name>
    <dbReference type="NCBI Taxonomy" id="2806554"/>
    <lineage>
        <taxon>Bacteria</taxon>
        <taxon>Bacillati</taxon>
        <taxon>Actinomycetota</taxon>
        <taxon>Actinomycetes</taxon>
        <taxon>Streptosporangiales</taxon>
        <taxon>Streptosporangiaceae</taxon>
        <taxon>Microbispora</taxon>
    </lineage>
</organism>
<evidence type="ECO:0000313" key="1">
    <source>
        <dbReference type="EMBL" id="MBP2704356.1"/>
    </source>
</evidence>
<evidence type="ECO:0000313" key="2">
    <source>
        <dbReference type="Proteomes" id="UP000674234"/>
    </source>
</evidence>
<dbReference type="Proteomes" id="UP000674234">
    <property type="component" value="Unassembled WGS sequence"/>
</dbReference>
<comment type="caution">
    <text evidence="1">The sequence shown here is derived from an EMBL/GenBank/DDBJ whole genome shotgun (WGS) entry which is preliminary data.</text>
</comment>
<gene>
    <name evidence="1" type="ORF">JOL79_11085</name>
</gene>
<dbReference type="EMBL" id="JAFCNB010000005">
    <property type="protein sequence ID" value="MBP2704356.1"/>
    <property type="molecule type" value="Genomic_DNA"/>
</dbReference>
<dbReference type="Gene3D" id="2.160.20.80">
    <property type="entry name" value="E3 ubiquitin-protein ligase SopA"/>
    <property type="match status" value="1"/>
</dbReference>
<dbReference type="InterPro" id="IPR001646">
    <property type="entry name" value="5peptide_repeat"/>
</dbReference>
<dbReference type="RefSeq" id="WP_210155665.1">
    <property type="nucleotide sequence ID" value="NZ_JAFCNB010000005.1"/>
</dbReference>
<dbReference type="Pfam" id="PF00805">
    <property type="entry name" value="Pentapeptide"/>
    <property type="match status" value="1"/>
</dbReference>
<dbReference type="SUPFAM" id="SSF141571">
    <property type="entry name" value="Pentapeptide repeat-like"/>
    <property type="match status" value="1"/>
</dbReference>
<dbReference type="Pfam" id="PF13599">
    <property type="entry name" value="Pentapeptide_4"/>
    <property type="match status" value="1"/>
</dbReference>
<name>A0A940WF65_9ACTN</name>
<dbReference type="PANTHER" id="PTHR14136">
    <property type="entry name" value="BTB_POZ DOMAIN-CONTAINING PROTEIN KCTD9"/>
    <property type="match status" value="1"/>
</dbReference>
<protein>
    <submittedName>
        <fullName evidence="1">Pentapeptide repeat-containing protein</fullName>
    </submittedName>
</protein>
<keyword evidence="2" id="KW-1185">Reference proteome</keyword>
<accession>A0A940WF65</accession>
<dbReference type="AlphaFoldDB" id="A0A940WF65"/>
<dbReference type="InterPro" id="IPR051082">
    <property type="entry name" value="Pentapeptide-BTB/POZ_domain"/>
</dbReference>
<reference evidence="1" key="1">
    <citation type="submission" date="2021-02" db="EMBL/GenBank/DDBJ databases">
        <title>Draft genome sequence of Microbispora sp. RL4-1S isolated from rice leaves in Thailand.</title>
        <authorList>
            <person name="Muangham S."/>
            <person name="Duangmal K."/>
        </authorList>
    </citation>
    <scope>NUCLEOTIDE SEQUENCE</scope>
    <source>
        <strain evidence="1">RL4-1S</strain>
    </source>
</reference>
<proteinExistence type="predicted"/>